<name>A0A969TTA5_9BACI</name>
<keyword evidence="5" id="KW-1185">Reference proteome</keyword>
<evidence type="ECO:0000313" key="5">
    <source>
        <dbReference type="Proteomes" id="UP000752012"/>
    </source>
</evidence>
<dbReference type="Gene3D" id="3.40.50.20">
    <property type="match status" value="1"/>
</dbReference>
<dbReference type="NCBIfam" id="TIGR03570">
    <property type="entry name" value="NeuD_NnaD"/>
    <property type="match status" value="1"/>
</dbReference>
<dbReference type="EMBL" id="JAATHJ010000008">
    <property type="protein sequence ID" value="NJP37448.1"/>
    <property type="molecule type" value="Genomic_DNA"/>
</dbReference>
<feature type="active site" description="Proton acceptor" evidence="1">
    <location>
        <position position="144"/>
    </location>
</feature>
<dbReference type="PANTHER" id="PTHR43300">
    <property type="entry name" value="ACETYLTRANSFERASE"/>
    <property type="match status" value="1"/>
</dbReference>
<comment type="caution">
    <text evidence="4">The sequence shown here is derived from an EMBL/GenBank/DDBJ whole genome shotgun (WGS) entry which is preliminary data.</text>
</comment>
<dbReference type="PANTHER" id="PTHR43300:SF7">
    <property type="entry name" value="UDP-N-ACETYLBACILLOSAMINE N-ACETYLTRANSFERASE"/>
    <property type="match status" value="1"/>
</dbReference>
<feature type="site" description="Increases basicity of active site His" evidence="1">
    <location>
        <position position="145"/>
    </location>
</feature>
<proteinExistence type="predicted"/>
<gene>
    <name evidence="4" type="ORF">HCN83_07585</name>
</gene>
<dbReference type="SUPFAM" id="SSF51161">
    <property type="entry name" value="Trimeric LpxA-like enzymes"/>
    <property type="match status" value="1"/>
</dbReference>
<protein>
    <submittedName>
        <fullName evidence="4">Acetyltransferase</fullName>
    </submittedName>
</protein>
<dbReference type="InterPro" id="IPR050179">
    <property type="entry name" value="Trans_hexapeptide_repeat"/>
</dbReference>
<feature type="binding site" evidence="2">
    <location>
        <position position="77"/>
    </location>
    <ligand>
        <name>substrate</name>
    </ligand>
</feature>
<evidence type="ECO:0000259" key="3">
    <source>
        <dbReference type="Pfam" id="PF17836"/>
    </source>
</evidence>
<feature type="domain" description="PglD N-terminal" evidence="3">
    <location>
        <begin position="14"/>
        <end position="89"/>
    </location>
</feature>
<feature type="binding site" evidence="2">
    <location>
        <position position="174"/>
    </location>
    <ligand>
        <name>acetyl-CoA</name>
        <dbReference type="ChEBI" id="CHEBI:57288"/>
    </ligand>
</feature>
<accession>A0A969TTA5</accession>
<dbReference type="Gene3D" id="2.160.10.10">
    <property type="entry name" value="Hexapeptide repeat proteins"/>
    <property type="match status" value="1"/>
</dbReference>
<dbReference type="InterPro" id="IPR020019">
    <property type="entry name" value="AcTrfase_PglD-like"/>
</dbReference>
<dbReference type="InterPro" id="IPR011004">
    <property type="entry name" value="Trimer_LpxA-like_sf"/>
</dbReference>
<sequence>MKENRRNWYLKRNKLIIIGSGGHGKVIADIAIQTQEWENIYFLDDQEIGPVMGISVVGKMNEYHKYIKSHYFIVGIGNNSIREKIVNELNNSHAKFATIIHPNACIGSDVIINHGTVIMAGSIINSSTRIGHHSIINTGANVDHDNLIMNFVHISPGVNLAGGVKVGTKTWLGIGSSVINNIDIHSNCIIGAGSVVIHNIIIEGTYVGSPAKLIRKNS</sequence>
<dbReference type="AlphaFoldDB" id="A0A969TTA5"/>
<reference evidence="4 5" key="1">
    <citation type="submission" date="2020-03" db="EMBL/GenBank/DDBJ databases">
        <title>Assessment of the enzymatic potential of alkaline-tolerant lipase obtained from Bacillus luteus H11 (technogenic soil) for the bioremediation of saline soils contaminated with petroleum substances.</title>
        <authorList>
            <person name="Kalwasinska A."/>
        </authorList>
    </citation>
    <scope>NUCLEOTIDE SEQUENCE [LARGE SCALE GENOMIC DNA]</scope>
    <source>
        <strain evidence="4 5">H11</strain>
    </source>
</reference>
<dbReference type="CDD" id="cd03360">
    <property type="entry name" value="LbH_AT_putative"/>
    <property type="match status" value="1"/>
</dbReference>
<evidence type="ECO:0000313" key="4">
    <source>
        <dbReference type="EMBL" id="NJP37448.1"/>
    </source>
</evidence>
<dbReference type="Proteomes" id="UP000752012">
    <property type="component" value="Unassembled WGS sequence"/>
</dbReference>
<feature type="binding site" evidence="2">
    <location>
        <position position="153"/>
    </location>
    <ligand>
        <name>acetyl-CoA</name>
        <dbReference type="ChEBI" id="CHEBI:57288"/>
    </ligand>
</feature>
<dbReference type="InterPro" id="IPR041561">
    <property type="entry name" value="PglD_N"/>
</dbReference>
<dbReference type="Pfam" id="PF17836">
    <property type="entry name" value="PglD_N"/>
    <property type="match status" value="1"/>
</dbReference>
<organism evidence="4 5">
    <name type="scientific">Alkalicoccus luteus</name>
    <dbReference type="NCBI Taxonomy" id="1237094"/>
    <lineage>
        <taxon>Bacteria</taxon>
        <taxon>Bacillati</taxon>
        <taxon>Bacillota</taxon>
        <taxon>Bacilli</taxon>
        <taxon>Bacillales</taxon>
        <taxon>Bacillaceae</taxon>
        <taxon>Alkalicoccus</taxon>
    </lineage>
</organism>
<evidence type="ECO:0000256" key="2">
    <source>
        <dbReference type="PIRSR" id="PIRSR620019-2"/>
    </source>
</evidence>
<evidence type="ECO:0000256" key="1">
    <source>
        <dbReference type="PIRSR" id="PIRSR620019-1"/>
    </source>
</evidence>